<proteinExistence type="predicted"/>
<dbReference type="Proteomes" id="UP000216345">
    <property type="component" value="Unassembled WGS sequence"/>
</dbReference>
<name>A0A256FI87_9HYPH</name>
<protein>
    <submittedName>
        <fullName evidence="1">Uncharacterized protein</fullName>
    </submittedName>
</protein>
<dbReference type="AlphaFoldDB" id="A0A256FI87"/>
<evidence type="ECO:0000313" key="1">
    <source>
        <dbReference type="EMBL" id="OYR14490.1"/>
    </source>
</evidence>
<sequence length="96" mass="10384">MANAIDFAGSNRKLLPPQGAENVEALHTYTNGMCSVSCWELTQDEIAEVLRTGRVFLTVLSGTTQPPVFVGSEDIMRSFVVDYGGVWARGKGDSSE</sequence>
<dbReference type="EMBL" id="NNRK01000026">
    <property type="protein sequence ID" value="OYR14490.1"/>
    <property type="molecule type" value="Genomic_DNA"/>
</dbReference>
<reference evidence="1 2" key="1">
    <citation type="submission" date="2017-07" db="EMBL/GenBank/DDBJ databases">
        <title>Phylogenetic study on the rhizospheric bacterium Ochrobactrum sp. A44.</title>
        <authorList>
            <person name="Krzyzanowska D.M."/>
            <person name="Ossowicki A."/>
            <person name="Rajewska M."/>
            <person name="Maciag T."/>
            <person name="Kaczynski Z."/>
            <person name="Czerwicka M."/>
            <person name="Jafra S."/>
        </authorList>
    </citation>
    <scope>NUCLEOTIDE SEQUENCE [LARGE SCALE GENOMIC DNA]</scope>
    <source>
        <strain evidence="1 2">PR17</strain>
    </source>
</reference>
<dbReference type="RefSeq" id="WP_094577254.1">
    <property type="nucleotide sequence ID" value="NZ_JBHEEL010000001.1"/>
</dbReference>
<gene>
    <name evidence="1" type="ORF">CEV32_0495</name>
</gene>
<dbReference type="OrthoDB" id="8455162at2"/>
<accession>A0A256FI87</accession>
<keyword evidence="2" id="KW-1185">Reference proteome</keyword>
<comment type="caution">
    <text evidence="1">The sequence shown here is derived from an EMBL/GenBank/DDBJ whole genome shotgun (WGS) entry which is preliminary data.</text>
</comment>
<evidence type="ECO:0000313" key="2">
    <source>
        <dbReference type="Proteomes" id="UP000216345"/>
    </source>
</evidence>
<organism evidence="1 2">
    <name type="scientific">Brucella rhizosphaerae</name>
    <dbReference type="NCBI Taxonomy" id="571254"/>
    <lineage>
        <taxon>Bacteria</taxon>
        <taxon>Pseudomonadati</taxon>
        <taxon>Pseudomonadota</taxon>
        <taxon>Alphaproteobacteria</taxon>
        <taxon>Hyphomicrobiales</taxon>
        <taxon>Brucellaceae</taxon>
        <taxon>Brucella/Ochrobactrum group</taxon>
        <taxon>Brucella</taxon>
    </lineage>
</organism>